<dbReference type="SUPFAM" id="SSF53067">
    <property type="entry name" value="Actin-like ATPase domain"/>
    <property type="match status" value="1"/>
</dbReference>
<dbReference type="Gene3D" id="3.30.420.40">
    <property type="match status" value="1"/>
</dbReference>
<protein>
    <recommendedName>
        <fullName evidence="3">Tfp pilus assembly PilM family ATPase</fullName>
    </recommendedName>
</protein>
<dbReference type="InterPro" id="IPR005883">
    <property type="entry name" value="PilM"/>
</dbReference>
<dbReference type="Proteomes" id="UP001185012">
    <property type="component" value="Unassembled WGS sequence"/>
</dbReference>
<dbReference type="InterPro" id="IPR043129">
    <property type="entry name" value="ATPase_NBD"/>
</dbReference>
<dbReference type="EMBL" id="JAVDQG010000009">
    <property type="protein sequence ID" value="MDR6227369.1"/>
    <property type="molecule type" value="Genomic_DNA"/>
</dbReference>
<evidence type="ECO:0000313" key="2">
    <source>
        <dbReference type="Proteomes" id="UP001185012"/>
    </source>
</evidence>
<dbReference type="Pfam" id="PF11104">
    <property type="entry name" value="PilM_2"/>
    <property type="match status" value="1"/>
</dbReference>
<name>A0ABU1ITX2_9BACL</name>
<sequence length="336" mass="37625">MLGFRRYAIGVELTDSMFKLVELKRSFRRIQLSQYVVHPLLSIWMGERSIAEPDELSQSVQDALSSRRLHTRRVRVALGNRHVVTGTWHVPEMGRSRMRRWIEKKVLPEWDLPFDDPVFDFQVIGHVWQDGDHQEVVVAASSRRYVEELADVLRWCGLDPVAVDLSALSLGRWFEFSDDGTVHKWAALHLTPGGVDLSLFYQGVLQGATHIPLEMKTFLEGVPDRPAMDPLRPILENDNQVAAYGAAMLEALDAGKLDWMGAELWKQNRVWVVSGEGIDVHKACLWLQSKDGVPSVRIGEGPQSLMTGDLQLHSSRHLGNILSAPLGAALTGVGVS</sequence>
<dbReference type="RefSeq" id="WP_309868383.1">
    <property type="nucleotide sequence ID" value="NZ_JAVDQG010000009.1"/>
</dbReference>
<keyword evidence="2" id="KW-1185">Reference proteome</keyword>
<accession>A0ABU1ITX2</accession>
<organism evidence="1 2">
    <name type="scientific">Desmospora profundinema</name>
    <dbReference type="NCBI Taxonomy" id="1571184"/>
    <lineage>
        <taxon>Bacteria</taxon>
        <taxon>Bacillati</taxon>
        <taxon>Bacillota</taxon>
        <taxon>Bacilli</taxon>
        <taxon>Bacillales</taxon>
        <taxon>Thermoactinomycetaceae</taxon>
        <taxon>Desmospora</taxon>
    </lineage>
</organism>
<evidence type="ECO:0008006" key="3">
    <source>
        <dbReference type="Google" id="ProtNLM"/>
    </source>
</evidence>
<comment type="caution">
    <text evidence="1">The sequence shown here is derived from an EMBL/GenBank/DDBJ whole genome shotgun (WGS) entry which is preliminary data.</text>
</comment>
<proteinExistence type="predicted"/>
<reference evidence="1 2" key="1">
    <citation type="submission" date="2023-07" db="EMBL/GenBank/DDBJ databases">
        <title>Genomic Encyclopedia of Type Strains, Phase IV (KMG-IV): sequencing the most valuable type-strain genomes for metagenomic binning, comparative biology and taxonomic classification.</title>
        <authorList>
            <person name="Goeker M."/>
        </authorList>
    </citation>
    <scope>NUCLEOTIDE SEQUENCE [LARGE SCALE GENOMIC DNA]</scope>
    <source>
        <strain evidence="1 2">DSM 45903</strain>
    </source>
</reference>
<evidence type="ECO:0000313" key="1">
    <source>
        <dbReference type="EMBL" id="MDR6227369.1"/>
    </source>
</evidence>
<gene>
    <name evidence="1" type="ORF">JOE21_003384</name>
</gene>